<evidence type="ECO:0000256" key="1">
    <source>
        <dbReference type="ARBA" id="ARBA00004123"/>
    </source>
</evidence>
<dbReference type="PANTHER" id="PTHR12172">
    <property type="entry name" value="CELL CYCLE CHECKPOINT PROTEIN RAD17"/>
    <property type="match status" value="1"/>
</dbReference>
<name>A0A8E2AMM0_9APHY</name>
<feature type="region of interest" description="Disordered" evidence="8">
    <location>
        <begin position="626"/>
        <end position="654"/>
    </location>
</feature>
<dbReference type="Proteomes" id="UP000250043">
    <property type="component" value="Unassembled WGS sequence"/>
</dbReference>
<dbReference type="AlphaFoldDB" id="A0A8E2AMM0"/>
<dbReference type="InterPro" id="IPR004582">
    <property type="entry name" value="Checkpoint_prot_Rad17_Rad24"/>
</dbReference>
<dbReference type="GO" id="GO:0003689">
    <property type="term" value="F:DNA clamp loader activity"/>
    <property type="evidence" value="ECO:0007669"/>
    <property type="project" value="TreeGrafter"/>
</dbReference>
<feature type="compositionally biased region" description="Basic and acidic residues" evidence="8">
    <location>
        <begin position="640"/>
        <end position="654"/>
    </location>
</feature>
<comment type="subcellular location">
    <subcellularLocation>
        <location evidence="1">Nucleus</location>
    </subcellularLocation>
</comment>
<feature type="compositionally biased region" description="Acidic residues" evidence="8">
    <location>
        <begin position="629"/>
        <end position="639"/>
    </location>
</feature>
<dbReference type="GO" id="GO:0016787">
    <property type="term" value="F:hydrolase activity"/>
    <property type="evidence" value="ECO:0007669"/>
    <property type="project" value="UniProtKB-KW"/>
</dbReference>
<evidence type="ECO:0000313" key="9">
    <source>
        <dbReference type="EMBL" id="OCH87008.1"/>
    </source>
</evidence>
<dbReference type="InterPro" id="IPR027417">
    <property type="entry name" value="P-loop_NTPase"/>
</dbReference>
<dbReference type="GO" id="GO:0005524">
    <property type="term" value="F:ATP binding"/>
    <property type="evidence" value="ECO:0007669"/>
    <property type="project" value="UniProtKB-KW"/>
</dbReference>
<evidence type="ECO:0000256" key="4">
    <source>
        <dbReference type="ARBA" id="ARBA00022763"/>
    </source>
</evidence>
<dbReference type="OrthoDB" id="10265971at2759"/>
<keyword evidence="5" id="KW-0067">ATP-binding</keyword>
<reference evidence="9 10" key="1">
    <citation type="submission" date="2016-07" db="EMBL/GenBank/DDBJ databases">
        <title>Draft genome of the white-rot fungus Obba rivulosa 3A-2.</title>
        <authorList>
            <consortium name="DOE Joint Genome Institute"/>
            <person name="Miettinen O."/>
            <person name="Riley R."/>
            <person name="Acob R."/>
            <person name="Barry K."/>
            <person name="Cullen D."/>
            <person name="De Vries R."/>
            <person name="Hainaut M."/>
            <person name="Hatakka A."/>
            <person name="Henrissat B."/>
            <person name="Hilden K."/>
            <person name="Kuo R."/>
            <person name="Labutti K."/>
            <person name="Lipzen A."/>
            <person name="Makela M.R."/>
            <person name="Sandor L."/>
            <person name="Spatafora J.W."/>
            <person name="Grigoriev I.V."/>
            <person name="Hibbett D.S."/>
        </authorList>
    </citation>
    <scope>NUCLEOTIDE SEQUENCE [LARGE SCALE GENOMIC DNA]</scope>
    <source>
        <strain evidence="9 10">3A-2</strain>
    </source>
</reference>
<evidence type="ECO:0000256" key="3">
    <source>
        <dbReference type="ARBA" id="ARBA00022741"/>
    </source>
</evidence>
<keyword evidence="10" id="KW-1185">Reference proteome</keyword>
<dbReference type="PANTHER" id="PTHR12172:SF0">
    <property type="entry name" value="CELL CYCLE CHECKPOINT PROTEIN RAD17"/>
    <property type="match status" value="1"/>
</dbReference>
<dbReference type="GO" id="GO:0000077">
    <property type="term" value="P:DNA damage checkpoint signaling"/>
    <property type="evidence" value="ECO:0007669"/>
    <property type="project" value="TreeGrafter"/>
</dbReference>
<comment type="similarity">
    <text evidence="2">Belongs to the rad17/RAD24 family.</text>
</comment>
<evidence type="ECO:0000256" key="2">
    <source>
        <dbReference type="ARBA" id="ARBA00006168"/>
    </source>
</evidence>
<organism evidence="9 10">
    <name type="scientific">Obba rivulosa</name>
    <dbReference type="NCBI Taxonomy" id="1052685"/>
    <lineage>
        <taxon>Eukaryota</taxon>
        <taxon>Fungi</taxon>
        <taxon>Dikarya</taxon>
        <taxon>Basidiomycota</taxon>
        <taxon>Agaricomycotina</taxon>
        <taxon>Agaricomycetes</taxon>
        <taxon>Polyporales</taxon>
        <taxon>Gelatoporiaceae</taxon>
        <taxon>Obba</taxon>
    </lineage>
</organism>
<feature type="region of interest" description="Disordered" evidence="8">
    <location>
        <begin position="1"/>
        <end position="76"/>
    </location>
</feature>
<evidence type="ECO:0000256" key="8">
    <source>
        <dbReference type="SAM" id="MobiDB-lite"/>
    </source>
</evidence>
<keyword evidence="4" id="KW-0227">DNA damage</keyword>
<dbReference type="GO" id="GO:0003682">
    <property type="term" value="F:chromatin binding"/>
    <property type="evidence" value="ECO:0007669"/>
    <property type="project" value="TreeGrafter"/>
</dbReference>
<dbReference type="SUPFAM" id="SSF52540">
    <property type="entry name" value="P-loop containing nucleoside triphosphate hydrolases"/>
    <property type="match status" value="1"/>
</dbReference>
<evidence type="ECO:0000256" key="5">
    <source>
        <dbReference type="ARBA" id="ARBA00022840"/>
    </source>
</evidence>
<protein>
    <submittedName>
        <fullName evidence="9">P-loop containing nucleoside triphosphate hydrolase protein</fullName>
    </submittedName>
</protein>
<dbReference type="GO" id="GO:0033314">
    <property type="term" value="P:mitotic DNA replication checkpoint signaling"/>
    <property type="evidence" value="ECO:0007669"/>
    <property type="project" value="TreeGrafter"/>
</dbReference>
<feature type="region of interest" description="Disordered" evidence="8">
    <location>
        <begin position="421"/>
        <end position="458"/>
    </location>
</feature>
<dbReference type="EMBL" id="KV722503">
    <property type="protein sequence ID" value="OCH87008.1"/>
    <property type="molecule type" value="Genomic_DNA"/>
</dbReference>
<sequence length="671" mass="74107">MSSRNSGKSTVKKKPVSTLRLDSPGPPPAKKQKTKVLSSFPKPPFNLYASQLSQSQSAKDVKGKGKEKDWSQQSSSIEDDQLWVDKYGPTSEEDLAVHKKKVQDVRQWLLEAFQGGLNGKLKKYRRILALTGPAGTGKTAAIRVLARELDFDILEWRNAMDERFSTEDDYGEYEGLSEKFQSFLARAARCSSLFSTPASSATLSQLSSASSSTAPATSTSQARRQIILLEDLPNILHAGTRDAFHAALEAFINSAEPGVAPIVLIISDAGVRGESGDADVGGGASAWRTRREAVDVRSVLPQTMLGSPFVTQIGFNPVAPTYLRKALQNLLRTHFSRNVGTPPSKEVVDLVVESSNGDIRSAVMALQFACVSNADEGYKRGSQKAPKSAIPRALLEVVTRREHSMALFHLLGKLLYNKRKRDPPAPSASAKDIQRNRDFDSQLHDPSPLPPHLQEHHRRTSRVDVEILYADTPVDASLLSLYIHQNYSQYCETMEQCDALADWLSWIDASGGEAWYQTNPYHFHLLALSTLHSLPSPVVRRAQKPYKPAFFDALRRSRAAEGAVGDVLEWVLHSEEGRAGGWTREDVALRLGGVLKARARSGMYVPPVHKLFSWLEWSKGVGNLSQLAEDGDGDTPDPELLEHSGWDNGREKEVEVRGGWLEDDDIEDFDS</sequence>
<accession>A0A8E2AMM0</accession>
<feature type="compositionally biased region" description="Basic and acidic residues" evidence="8">
    <location>
        <begin position="432"/>
        <end position="443"/>
    </location>
</feature>
<evidence type="ECO:0000313" key="10">
    <source>
        <dbReference type="Proteomes" id="UP000250043"/>
    </source>
</evidence>
<evidence type="ECO:0000256" key="7">
    <source>
        <dbReference type="ARBA" id="ARBA00023306"/>
    </source>
</evidence>
<evidence type="ECO:0000256" key="6">
    <source>
        <dbReference type="ARBA" id="ARBA00023242"/>
    </source>
</evidence>
<dbReference type="Pfam" id="PF03215">
    <property type="entry name" value="Rad17"/>
    <property type="match status" value="1"/>
</dbReference>
<keyword evidence="6" id="KW-0539">Nucleus</keyword>
<dbReference type="GO" id="GO:0005634">
    <property type="term" value="C:nucleus"/>
    <property type="evidence" value="ECO:0007669"/>
    <property type="project" value="UniProtKB-SubCell"/>
</dbReference>
<dbReference type="GO" id="GO:0006281">
    <property type="term" value="P:DNA repair"/>
    <property type="evidence" value="ECO:0007669"/>
    <property type="project" value="InterPro"/>
</dbReference>
<keyword evidence="3" id="KW-0547">Nucleotide-binding</keyword>
<feature type="compositionally biased region" description="Basic and acidic residues" evidence="8">
    <location>
        <begin position="59"/>
        <end position="70"/>
    </location>
</feature>
<keyword evidence="9" id="KW-0378">Hydrolase</keyword>
<keyword evidence="7" id="KW-0131">Cell cycle</keyword>
<dbReference type="Gene3D" id="3.40.50.300">
    <property type="entry name" value="P-loop containing nucleotide triphosphate hydrolases"/>
    <property type="match status" value="1"/>
</dbReference>
<proteinExistence type="inferred from homology"/>
<gene>
    <name evidence="9" type="ORF">OBBRIDRAFT_760403</name>
</gene>